<keyword evidence="13" id="KW-0694">RNA-binding</keyword>
<evidence type="ECO:0000313" key="18">
    <source>
        <dbReference type="EMBL" id="KAG5558085.1"/>
    </source>
</evidence>
<keyword evidence="15" id="KW-0804">Transcription</keyword>
<dbReference type="GO" id="GO:0030014">
    <property type="term" value="C:CCR4-NOT complex"/>
    <property type="evidence" value="ECO:0007669"/>
    <property type="project" value="InterPro"/>
</dbReference>
<dbReference type="GO" id="GO:0004535">
    <property type="term" value="F:poly(A)-specific ribonuclease activity"/>
    <property type="evidence" value="ECO:0007669"/>
    <property type="project" value="UniProtKB-EC"/>
</dbReference>
<gene>
    <name evidence="18" type="ORF">RHGRI_008106</name>
</gene>
<comment type="caution">
    <text evidence="18">The sequence shown here is derived from an EMBL/GenBank/DDBJ whole genome shotgun (WGS) entry which is preliminary data.</text>
</comment>
<evidence type="ECO:0000256" key="13">
    <source>
        <dbReference type="ARBA" id="ARBA00022884"/>
    </source>
</evidence>
<evidence type="ECO:0000256" key="5">
    <source>
        <dbReference type="ARBA" id="ARBA00008372"/>
    </source>
</evidence>
<dbReference type="SUPFAM" id="SSF53098">
    <property type="entry name" value="Ribonuclease H-like"/>
    <property type="match status" value="1"/>
</dbReference>
<keyword evidence="10" id="KW-0479">Metal-binding</keyword>
<dbReference type="EC" id="3.1.13.4" evidence="7"/>
<dbReference type="InterPro" id="IPR012337">
    <property type="entry name" value="RNaseH-like_sf"/>
</dbReference>
<keyword evidence="11" id="KW-0378">Hydrolase</keyword>
<comment type="catalytic activity">
    <reaction evidence="1">
        <text>Exonucleolytic cleavage of poly(A) to 5'-AMP.</text>
        <dbReference type="EC" id="3.1.13.4"/>
    </reaction>
</comment>
<protein>
    <recommendedName>
        <fullName evidence="7">poly(A)-specific ribonuclease</fullName>
        <ecNumber evidence="7">3.1.13.4</ecNumber>
    </recommendedName>
</protein>
<evidence type="ECO:0000256" key="3">
    <source>
        <dbReference type="ARBA" id="ARBA00004123"/>
    </source>
</evidence>
<comment type="subcellular location">
    <subcellularLocation>
        <location evidence="4">Cytoplasm</location>
    </subcellularLocation>
    <subcellularLocation>
        <location evidence="3">Nucleus</location>
    </subcellularLocation>
</comment>
<keyword evidence="19" id="KW-1185">Reference proteome</keyword>
<evidence type="ECO:0000256" key="15">
    <source>
        <dbReference type="ARBA" id="ARBA00023163"/>
    </source>
</evidence>
<proteinExistence type="inferred from homology"/>
<comment type="subunit">
    <text evidence="6">Component of the CCR4-NOT complex, at least composed of CRR4 and CAF1 proteins.</text>
</comment>
<evidence type="ECO:0000256" key="9">
    <source>
        <dbReference type="ARBA" id="ARBA00022722"/>
    </source>
</evidence>
<dbReference type="Proteomes" id="UP000823749">
    <property type="component" value="Chromosome 3"/>
</dbReference>
<accession>A0AAV6KZ73</accession>
<evidence type="ECO:0000256" key="10">
    <source>
        <dbReference type="ARBA" id="ARBA00022723"/>
    </source>
</evidence>
<dbReference type="EMBL" id="JACTNZ010000003">
    <property type="protein sequence ID" value="KAG5558085.1"/>
    <property type="molecule type" value="Genomic_DNA"/>
</dbReference>
<dbReference type="GO" id="GO:0046872">
    <property type="term" value="F:metal ion binding"/>
    <property type="evidence" value="ECO:0007669"/>
    <property type="project" value="UniProtKB-KW"/>
</dbReference>
<evidence type="ECO:0000256" key="4">
    <source>
        <dbReference type="ARBA" id="ARBA00004496"/>
    </source>
</evidence>
<dbReference type="GO" id="GO:0005737">
    <property type="term" value="C:cytoplasm"/>
    <property type="evidence" value="ECO:0007669"/>
    <property type="project" value="UniProtKB-SubCell"/>
</dbReference>
<evidence type="ECO:0000256" key="14">
    <source>
        <dbReference type="ARBA" id="ARBA00023015"/>
    </source>
</evidence>
<keyword evidence="14" id="KW-0805">Transcription regulation</keyword>
<organism evidence="18 19">
    <name type="scientific">Rhododendron griersonianum</name>
    <dbReference type="NCBI Taxonomy" id="479676"/>
    <lineage>
        <taxon>Eukaryota</taxon>
        <taxon>Viridiplantae</taxon>
        <taxon>Streptophyta</taxon>
        <taxon>Embryophyta</taxon>
        <taxon>Tracheophyta</taxon>
        <taxon>Spermatophyta</taxon>
        <taxon>Magnoliopsida</taxon>
        <taxon>eudicotyledons</taxon>
        <taxon>Gunneridae</taxon>
        <taxon>Pentapetalae</taxon>
        <taxon>asterids</taxon>
        <taxon>Ericales</taxon>
        <taxon>Ericaceae</taxon>
        <taxon>Ericoideae</taxon>
        <taxon>Rhodoreae</taxon>
        <taxon>Rhododendron</taxon>
    </lineage>
</organism>
<dbReference type="Gene3D" id="3.30.420.10">
    <property type="entry name" value="Ribonuclease H-like superfamily/Ribonuclease H"/>
    <property type="match status" value="1"/>
</dbReference>
<dbReference type="InterPro" id="IPR039637">
    <property type="entry name" value="CNOT7/CNOT8/Pop2"/>
</dbReference>
<dbReference type="GO" id="GO:0003723">
    <property type="term" value="F:RNA binding"/>
    <property type="evidence" value="ECO:0007669"/>
    <property type="project" value="UniProtKB-KW"/>
</dbReference>
<name>A0AAV6KZ73_9ERIC</name>
<keyword evidence="12" id="KW-0269">Exonuclease</keyword>
<dbReference type="InterPro" id="IPR036397">
    <property type="entry name" value="RNaseH_sf"/>
</dbReference>
<keyword evidence="16" id="KW-0539">Nucleus</keyword>
<evidence type="ECO:0000256" key="8">
    <source>
        <dbReference type="ARBA" id="ARBA00022490"/>
    </source>
</evidence>
<evidence type="ECO:0000256" key="12">
    <source>
        <dbReference type="ARBA" id="ARBA00022839"/>
    </source>
</evidence>
<evidence type="ECO:0000256" key="17">
    <source>
        <dbReference type="ARBA" id="ARBA00025148"/>
    </source>
</evidence>
<keyword evidence="9" id="KW-0540">Nuclease</keyword>
<sequence>MEHSEVQIRDIWMSNFRNEMARIDSRLGTYNMIAFDMEFPGFLRNTPREASEEARYRDLKFNVDRLKPIQLGLTVFNNEGRIGGSWQFNFNDFDVTNDLQVGASIQLLRSNGINLEKNRLEGVDSRLFAFRLKEILANHGVIKWVTFHGLYDLGYLLRMLTQTYTPDSVVEFAKKVGEVLGSVYDVKFMAKYCNGLMDGLLGLEKLSKILMVERVGAAHQSGSDSLLTARVFFKMVKVYGLVRQAFEGFLFGIGTMIENKVNVLVVFDSPSYYYPCFKSHNYAVPMGHGASQVNPWYHHQSVRVLPRPLFLPVLPVI</sequence>
<dbReference type="InterPro" id="IPR006941">
    <property type="entry name" value="RNase_CAF1"/>
</dbReference>
<keyword evidence="8" id="KW-0963">Cytoplasm</keyword>
<reference evidence="18" key="1">
    <citation type="submission" date="2020-08" db="EMBL/GenBank/DDBJ databases">
        <title>Plant Genome Project.</title>
        <authorList>
            <person name="Zhang R.-G."/>
        </authorList>
    </citation>
    <scope>NUCLEOTIDE SEQUENCE</scope>
    <source>
        <strain evidence="18">WSP0</strain>
        <tissue evidence="18">Leaf</tissue>
    </source>
</reference>
<evidence type="ECO:0000256" key="11">
    <source>
        <dbReference type="ARBA" id="ARBA00022801"/>
    </source>
</evidence>
<dbReference type="AlphaFoldDB" id="A0AAV6KZ73"/>
<dbReference type="GO" id="GO:0005634">
    <property type="term" value="C:nucleus"/>
    <property type="evidence" value="ECO:0007669"/>
    <property type="project" value="UniProtKB-SubCell"/>
</dbReference>
<comment type="cofactor">
    <cofactor evidence="2">
        <name>a divalent metal cation</name>
        <dbReference type="ChEBI" id="CHEBI:60240"/>
    </cofactor>
</comment>
<evidence type="ECO:0000256" key="2">
    <source>
        <dbReference type="ARBA" id="ARBA00001968"/>
    </source>
</evidence>
<evidence type="ECO:0000256" key="16">
    <source>
        <dbReference type="ARBA" id="ARBA00023242"/>
    </source>
</evidence>
<evidence type="ECO:0000256" key="6">
    <source>
        <dbReference type="ARBA" id="ARBA00011757"/>
    </source>
</evidence>
<evidence type="ECO:0000256" key="7">
    <source>
        <dbReference type="ARBA" id="ARBA00012161"/>
    </source>
</evidence>
<comment type="similarity">
    <text evidence="5">Belongs to the CAF1 family.</text>
</comment>
<dbReference type="PANTHER" id="PTHR10797">
    <property type="entry name" value="CCR4-NOT TRANSCRIPTION COMPLEX SUBUNIT"/>
    <property type="match status" value="1"/>
</dbReference>
<evidence type="ECO:0000256" key="1">
    <source>
        <dbReference type="ARBA" id="ARBA00001663"/>
    </source>
</evidence>
<dbReference type="Pfam" id="PF04857">
    <property type="entry name" value="CAF1"/>
    <property type="match status" value="2"/>
</dbReference>
<comment type="function">
    <text evidence="17">Ubiquitous transcription factor required for a diverse set of processes. It is a component of the CCR4 complex involved in the control of gene expression.</text>
</comment>
<evidence type="ECO:0000313" key="19">
    <source>
        <dbReference type="Proteomes" id="UP000823749"/>
    </source>
</evidence>